<reference evidence="2" key="1">
    <citation type="journal article" date="2022" name="Mol. Ecol. Resour.">
        <title>The genomes of chicory, endive, great burdock and yacon provide insights into Asteraceae palaeo-polyploidization history and plant inulin production.</title>
        <authorList>
            <person name="Fan W."/>
            <person name="Wang S."/>
            <person name="Wang H."/>
            <person name="Wang A."/>
            <person name="Jiang F."/>
            <person name="Liu H."/>
            <person name="Zhao H."/>
            <person name="Xu D."/>
            <person name="Zhang Y."/>
        </authorList>
    </citation>
    <scope>NUCLEOTIDE SEQUENCE [LARGE SCALE GENOMIC DNA]</scope>
    <source>
        <strain evidence="2">cv. Niubang</strain>
    </source>
</reference>
<dbReference type="EMBL" id="CM042056">
    <property type="protein sequence ID" value="KAI3697284.1"/>
    <property type="molecule type" value="Genomic_DNA"/>
</dbReference>
<name>A0ACB8ZJ03_ARCLA</name>
<protein>
    <submittedName>
        <fullName evidence="1">Uncharacterized protein</fullName>
    </submittedName>
</protein>
<accession>A0ACB8ZJ03</accession>
<keyword evidence="2" id="KW-1185">Reference proteome</keyword>
<evidence type="ECO:0000313" key="1">
    <source>
        <dbReference type="EMBL" id="KAI3697284.1"/>
    </source>
</evidence>
<dbReference type="Proteomes" id="UP001055879">
    <property type="component" value="Linkage Group LG10"/>
</dbReference>
<comment type="caution">
    <text evidence="1">The sequence shown here is derived from an EMBL/GenBank/DDBJ whole genome shotgun (WGS) entry which is preliminary data.</text>
</comment>
<reference evidence="1 2" key="2">
    <citation type="journal article" date="2022" name="Mol. Ecol. Resour.">
        <title>The genomes of chicory, endive, great burdock and yacon provide insights into Asteraceae paleo-polyploidization history and plant inulin production.</title>
        <authorList>
            <person name="Fan W."/>
            <person name="Wang S."/>
            <person name="Wang H."/>
            <person name="Wang A."/>
            <person name="Jiang F."/>
            <person name="Liu H."/>
            <person name="Zhao H."/>
            <person name="Xu D."/>
            <person name="Zhang Y."/>
        </authorList>
    </citation>
    <scope>NUCLEOTIDE SEQUENCE [LARGE SCALE GENOMIC DNA]</scope>
    <source>
        <strain evidence="2">cv. Niubang</strain>
    </source>
</reference>
<evidence type="ECO:0000313" key="2">
    <source>
        <dbReference type="Proteomes" id="UP001055879"/>
    </source>
</evidence>
<organism evidence="1 2">
    <name type="scientific">Arctium lappa</name>
    <name type="common">Greater burdock</name>
    <name type="synonym">Lappa major</name>
    <dbReference type="NCBI Taxonomy" id="4217"/>
    <lineage>
        <taxon>Eukaryota</taxon>
        <taxon>Viridiplantae</taxon>
        <taxon>Streptophyta</taxon>
        <taxon>Embryophyta</taxon>
        <taxon>Tracheophyta</taxon>
        <taxon>Spermatophyta</taxon>
        <taxon>Magnoliopsida</taxon>
        <taxon>eudicotyledons</taxon>
        <taxon>Gunneridae</taxon>
        <taxon>Pentapetalae</taxon>
        <taxon>asterids</taxon>
        <taxon>campanulids</taxon>
        <taxon>Asterales</taxon>
        <taxon>Asteraceae</taxon>
        <taxon>Carduoideae</taxon>
        <taxon>Cardueae</taxon>
        <taxon>Arctiinae</taxon>
        <taxon>Arctium</taxon>
    </lineage>
</organism>
<proteinExistence type="predicted"/>
<sequence>MILCRRSGAREIVRASRHSEPDDLLDSEHMDMLKQNSRSDLEQLQSRTFPTWFKLKMEELRHEGSIEATNDMYSSMFVASENDIDDVMLVRNDVEPMNCDEDEFMNDDDEDKESEDVEPTYESEDKEASEEDEDDGIQVVRQSITSEAVGDRGKEVVGDRGLFTPNVLVSHQLLIIDPALTSSLTHRGQVQIAMARLCMIDVKFVLSIVIWKLSKGRFASVVLSQKFNILNKELIRYAQIILNMKTSEQGQTFTVPSLLLEINTLWFNFTEANERMESRWQPPASAVDFATVATLLLEMNFDVDLSSKIVVDVIDFQMGRSFKNHRATLKEHFLKCHGNEDVEKLRE</sequence>
<gene>
    <name evidence="1" type="ORF">L6452_30184</name>
</gene>